<dbReference type="EMBL" id="BKCJ010002925">
    <property type="protein sequence ID" value="GEU51823.1"/>
    <property type="molecule type" value="Genomic_DNA"/>
</dbReference>
<proteinExistence type="predicted"/>
<name>A0A6L2KQK5_TANCI</name>
<sequence length="164" mass="19506">MLWQIIQEKFASTKKKNFSDDFLLNTLKAMFEKPDVEAHIWKNQKGIHGLAKVKSWKLLESCGVHMITFTTTQMILLVERRYPLTRFTLEQMLNNVRLKVEEESEVFGVDAVEDFKEYTLMDYYCWLKTYCCWYKLKLLDNAADSRLRLLEESAAADDKMKKYH</sequence>
<evidence type="ECO:0000313" key="1">
    <source>
        <dbReference type="EMBL" id="GEU51823.1"/>
    </source>
</evidence>
<accession>A0A6L2KQK5</accession>
<comment type="caution">
    <text evidence="1">The sequence shown here is derived from an EMBL/GenBank/DDBJ whole genome shotgun (WGS) entry which is preliminary data.</text>
</comment>
<reference evidence="1" key="1">
    <citation type="journal article" date="2019" name="Sci. Rep.">
        <title>Draft genome of Tanacetum cinerariifolium, the natural source of mosquito coil.</title>
        <authorList>
            <person name="Yamashiro T."/>
            <person name="Shiraishi A."/>
            <person name="Satake H."/>
            <person name="Nakayama K."/>
        </authorList>
    </citation>
    <scope>NUCLEOTIDE SEQUENCE</scope>
</reference>
<gene>
    <name evidence="1" type="ORF">Tci_023801</name>
</gene>
<organism evidence="1">
    <name type="scientific">Tanacetum cinerariifolium</name>
    <name type="common">Dalmatian daisy</name>
    <name type="synonym">Chrysanthemum cinerariifolium</name>
    <dbReference type="NCBI Taxonomy" id="118510"/>
    <lineage>
        <taxon>Eukaryota</taxon>
        <taxon>Viridiplantae</taxon>
        <taxon>Streptophyta</taxon>
        <taxon>Embryophyta</taxon>
        <taxon>Tracheophyta</taxon>
        <taxon>Spermatophyta</taxon>
        <taxon>Magnoliopsida</taxon>
        <taxon>eudicotyledons</taxon>
        <taxon>Gunneridae</taxon>
        <taxon>Pentapetalae</taxon>
        <taxon>asterids</taxon>
        <taxon>campanulids</taxon>
        <taxon>Asterales</taxon>
        <taxon>Asteraceae</taxon>
        <taxon>Asteroideae</taxon>
        <taxon>Anthemideae</taxon>
        <taxon>Anthemidinae</taxon>
        <taxon>Tanacetum</taxon>
    </lineage>
</organism>
<protein>
    <submittedName>
        <fullName evidence="1">Uncharacterized protein</fullName>
    </submittedName>
</protein>
<dbReference type="AlphaFoldDB" id="A0A6L2KQK5"/>